<dbReference type="RefSeq" id="WP_184116025.1">
    <property type="nucleotide sequence ID" value="NZ_JACHNY010000006.1"/>
</dbReference>
<name>A0A7W7AME9_9SPHN</name>
<gene>
    <name evidence="1" type="ORF">GGQ96_002956</name>
</gene>
<evidence type="ECO:0000313" key="2">
    <source>
        <dbReference type="Proteomes" id="UP000574769"/>
    </source>
</evidence>
<keyword evidence="2" id="KW-1185">Reference proteome</keyword>
<dbReference type="EMBL" id="JACHNY010000006">
    <property type="protein sequence ID" value="MBB4618810.1"/>
    <property type="molecule type" value="Genomic_DNA"/>
</dbReference>
<sequence>MAGVDTLFQPGHRGAVDTEAVAAAIDCVEAFTACFNAHDFAGMDAQLHFPHIILSGETMLIWPEGGQMPLSFFDDLHRQTGWAKTHYLRHDAVLASPRKVHLILDYTRNRANGSVISRHLNLWIVTFDGGRWGIKQRSY</sequence>
<evidence type="ECO:0000313" key="1">
    <source>
        <dbReference type="EMBL" id="MBB4618810.1"/>
    </source>
</evidence>
<accession>A0A7W7AME9</accession>
<reference evidence="1 2" key="1">
    <citation type="submission" date="2020-08" db="EMBL/GenBank/DDBJ databases">
        <title>Genomic Encyclopedia of Type Strains, Phase IV (KMG-IV): sequencing the most valuable type-strain genomes for metagenomic binning, comparative biology and taxonomic classification.</title>
        <authorList>
            <person name="Goeker M."/>
        </authorList>
    </citation>
    <scope>NUCLEOTIDE SEQUENCE [LARGE SCALE GENOMIC DNA]</scope>
    <source>
        <strain evidence="1 2">DSM 15867</strain>
    </source>
</reference>
<proteinExistence type="predicted"/>
<dbReference type="AlphaFoldDB" id="A0A7W7AME9"/>
<evidence type="ECO:0008006" key="3">
    <source>
        <dbReference type="Google" id="ProtNLM"/>
    </source>
</evidence>
<dbReference type="Proteomes" id="UP000574769">
    <property type="component" value="Unassembled WGS sequence"/>
</dbReference>
<protein>
    <recommendedName>
        <fullName evidence="3">Nuclear transport factor 2 family protein</fullName>
    </recommendedName>
</protein>
<comment type="caution">
    <text evidence="1">The sequence shown here is derived from an EMBL/GenBank/DDBJ whole genome shotgun (WGS) entry which is preliminary data.</text>
</comment>
<organism evidence="1 2">
    <name type="scientific">Sphingomonas abaci</name>
    <dbReference type="NCBI Taxonomy" id="237611"/>
    <lineage>
        <taxon>Bacteria</taxon>
        <taxon>Pseudomonadati</taxon>
        <taxon>Pseudomonadota</taxon>
        <taxon>Alphaproteobacteria</taxon>
        <taxon>Sphingomonadales</taxon>
        <taxon>Sphingomonadaceae</taxon>
        <taxon>Sphingomonas</taxon>
    </lineage>
</organism>